<evidence type="ECO:0000313" key="1">
    <source>
        <dbReference type="EMBL" id="TXE23548.1"/>
    </source>
</evidence>
<dbReference type="Proteomes" id="UP000321307">
    <property type="component" value="Unassembled WGS sequence"/>
</dbReference>
<dbReference type="InterPro" id="IPR036937">
    <property type="entry name" value="Adhesion_dom_fimbrial_sf"/>
</dbReference>
<organism evidence="1 2">
    <name type="scientific">Serratia ureilytica</name>
    <dbReference type="NCBI Taxonomy" id="300181"/>
    <lineage>
        <taxon>Bacteria</taxon>
        <taxon>Pseudomonadati</taxon>
        <taxon>Pseudomonadota</taxon>
        <taxon>Gammaproteobacteria</taxon>
        <taxon>Enterobacterales</taxon>
        <taxon>Yersiniaceae</taxon>
        <taxon>Serratia</taxon>
    </lineage>
</organism>
<dbReference type="RefSeq" id="WP_042783500.1">
    <property type="nucleotide sequence ID" value="NZ_CP060276.1"/>
</dbReference>
<dbReference type="Gene3D" id="2.60.40.1090">
    <property type="entry name" value="Fimbrial-type adhesion domain"/>
    <property type="match status" value="1"/>
</dbReference>
<dbReference type="GO" id="GO:0007155">
    <property type="term" value="P:cell adhesion"/>
    <property type="evidence" value="ECO:0007669"/>
    <property type="project" value="InterPro"/>
</dbReference>
<protein>
    <submittedName>
        <fullName evidence="1">Pilus assembly protein</fullName>
    </submittedName>
</protein>
<name>A0A9X9BZG0_9GAMM</name>
<reference evidence="1 2" key="1">
    <citation type="submission" date="2019-07" db="EMBL/GenBank/DDBJ databases">
        <title>Serratia strains were isolated from fresh produce.</title>
        <authorList>
            <person name="Cho G.-S."/>
            <person name="Stein M."/>
            <person name="Lee W."/>
            <person name="Suh S.H."/>
            <person name="Franz C.M.A.P."/>
        </authorList>
    </citation>
    <scope>NUCLEOTIDE SEQUENCE [LARGE SCALE GENOMIC DNA]</scope>
    <source>
        <strain evidence="1 2">S17</strain>
    </source>
</reference>
<dbReference type="InterPro" id="IPR008966">
    <property type="entry name" value="Adhesion_dom_sf"/>
</dbReference>
<sequence length="167" mass="17524">MKINVGKTWALLACSLFLPALQGWAADNEAGLSFSGTLNEPPSCVINNGQRIEVDFGQRVGIGKVDGRNYLQTVNYRIECEPGGNGQALGLTMVATASGFDNAAVPTNVPDLAVRLLLAGNAFVLNKRVAIDAANPPTLQAVPIKRQGAGLTPQAFSAQATLLADYQ</sequence>
<dbReference type="AlphaFoldDB" id="A0A9X9BZG0"/>
<dbReference type="SUPFAM" id="SSF49401">
    <property type="entry name" value="Bacterial adhesins"/>
    <property type="match status" value="1"/>
</dbReference>
<accession>A0A9X9BZG0</accession>
<dbReference type="EMBL" id="VOUP01000049">
    <property type="protein sequence ID" value="TXE23548.1"/>
    <property type="molecule type" value="Genomic_DNA"/>
</dbReference>
<gene>
    <name evidence="1" type="ORF">FOT63_24195</name>
</gene>
<dbReference type="Pfam" id="PF00419">
    <property type="entry name" value="Fimbrial"/>
    <property type="match status" value="1"/>
</dbReference>
<proteinExistence type="predicted"/>
<dbReference type="InterPro" id="IPR000259">
    <property type="entry name" value="Adhesion_dom_fimbrial"/>
</dbReference>
<dbReference type="GO" id="GO:0009289">
    <property type="term" value="C:pilus"/>
    <property type="evidence" value="ECO:0007669"/>
    <property type="project" value="InterPro"/>
</dbReference>
<evidence type="ECO:0000313" key="2">
    <source>
        <dbReference type="Proteomes" id="UP000321307"/>
    </source>
</evidence>
<comment type="caution">
    <text evidence="1">The sequence shown here is derived from an EMBL/GenBank/DDBJ whole genome shotgun (WGS) entry which is preliminary data.</text>
</comment>